<protein>
    <recommendedName>
        <fullName evidence="4">Lipoprotein</fullName>
    </recommendedName>
</protein>
<evidence type="ECO:0000313" key="3">
    <source>
        <dbReference type="Proteomes" id="UP000027100"/>
    </source>
</evidence>
<evidence type="ECO:0008006" key="4">
    <source>
        <dbReference type="Google" id="ProtNLM"/>
    </source>
</evidence>
<dbReference type="EMBL" id="ARYM01000012">
    <property type="protein sequence ID" value="KCZ98234.1"/>
    <property type="molecule type" value="Genomic_DNA"/>
</dbReference>
<feature type="chain" id="PRO_5001619006" description="Lipoprotein" evidence="1">
    <location>
        <begin position="22"/>
        <end position="92"/>
    </location>
</feature>
<dbReference type="PATRIC" id="fig|1280954.3.peg.2339"/>
<dbReference type="RefSeq" id="WP_035598733.1">
    <property type="nucleotide sequence ID" value="NZ_ARYM01000012.1"/>
</dbReference>
<organism evidence="2 3">
    <name type="scientific">Hyphomonas polymorpha PS728</name>
    <dbReference type="NCBI Taxonomy" id="1280954"/>
    <lineage>
        <taxon>Bacteria</taxon>
        <taxon>Pseudomonadati</taxon>
        <taxon>Pseudomonadota</taxon>
        <taxon>Alphaproteobacteria</taxon>
        <taxon>Hyphomonadales</taxon>
        <taxon>Hyphomonadaceae</taxon>
        <taxon>Hyphomonas</taxon>
    </lineage>
</organism>
<comment type="caution">
    <text evidence="2">The sequence shown here is derived from an EMBL/GenBank/DDBJ whole genome shotgun (WGS) entry which is preliminary data.</text>
</comment>
<gene>
    <name evidence="2" type="ORF">HPO_11544</name>
</gene>
<evidence type="ECO:0000256" key="1">
    <source>
        <dbReference type="SAM" id="SignalP"/>
    </source>
</evidence>
<dbReference type="STRING" id="1280954.HPO_11544"/>
<proteinExistence type="predicted"/>
<dbReference type="OrthoDB" id="9906019at2"/>
<sequence length="92" mass="10190">MMMRRFAAAGALLALIPAAGCTTWQDRAEAKALSACQDKVDADERRLCRETVIAAEKAKYDKESEAWEESVRAAEDRELNRKVYGGPGQVDK</sequence>
<dbReference type="AlphaFoldDB" id="A0A062VFI4"/>
<accession>A0A062VFI4</accession>
<reference evidence="2 3" key="1">
    <citation type="journal article" date="2014" name="Antonie Van Leeuwenhoek">
        <title>Hyphomonas beringensis sp. nov. and Hyphomonas chukchiensis sp. nov., isolated from surface seawater of the Bering Sea and Chukchi Sea.</title>
        <authorList>
            <person name="Li C."/>
            <person name="Lai Q."/>
            <person name="Li G."/>
            <person name="Dong C."/>
            <person name="Wang J."/>
            <person name="Liao Y."/>
            <person name="Shao Z."/>
        </authorList>
    </citation>
    <scope>NUCLEOTIDE SEQUENCE [LARGE SCALE GENOMIC DNA]</scope>
    <source>
        <strain evidence="2 3">PS728</strain>
    </source>
</reference>
<feature type="signal peptide" evidence="1">
    <location>
        <begin position="1"/>
        <end position="21"/>
    </location>
</feature>
<keyword evidence="1" id="KW-0732">Signal</keyword>
<evidence type="ECO:0000313" key="2">
    <source>
        <dbReference type="EMBL" id="KCZ98234.1"/>
    </source>
</evidence>
<dbReference type="Proteomes" id="UP000027100">
    <property type="component" value="Unassembled WGS sequence"/>
</dbReference>
<keyword evidence="3" id="KW-1185">Reference proteome</keyword>
<name>A0A062VFI4_9PROT</name>